<name>A0A0D7AQP2_9AGAR</name>
<keyword evidence="2" id="KW-1185">Reference proteome</keyword>
<evidence type="ECO:0000313" key="1">
    <source>
        <dbReference type="EMBL" id="KIY53857.1"/>
    </source>
</evidence>
<dbReference type="Proteomes" id="UP000054144">
    <property type="component" value="Unassembled WGS sequence"/>
</dbReference>
<dbReference type="EMBL" id="KN881583">
    <property type="protein sequence ID" value="KIY53857.1"/>
    <property type="molecule type" value="Genomic_DNA"/>
</dbReference>
<dbReference type="OrthoDB" id="3141012at2759"/>
<organism evidence="1 2">
    <name type="scientific">Fistulina hepatica ATCC 64428</name>
    <dbReference type="NCBI Taxonomy" id="1128425"/>
    <lineage>
        <taxon>Eukaryota</taxon>
        <taxon>Fungi</taxon>
        <taxon>Dikarya</taxon>
        <taxon>Basidiomycota</taxon>
        <taxon>Agaricomycotina</taxon>
        <taxon>Agaricomycetes</taxon>
        <taxon>Agaricomycetidae</taxon>
        <taxon>Agaricales</taxon>
        <taxon>Fistulinaceae</taxon>
        <taxon>Fistulina</taxon>
    </lineage>
</organism>
<sequence>MAPVCLSARFKVASEHCSLCLDAKHTLSIPEDSGQPTKRVTTTTLLKNVKVVLLSPLVVSIIGSVNREDVDAQMISRSHIARHLRGFLSENSHALGIHSVSGLSTDQDDSAVKFHITSEYHHPLQDSMSYVELSGIALHYRWCIPDAHTDVDAHPFSTELSLPYMDLLNKCIHRLLACLVTRYPYIFGGWRRQLDLEKPLFSVIFKCISNIIARSANDEFRSRCERFLEKIRRQRTVAIRNAAESLAALFSTDNSPAYTHPSAAEAFSLALESMYCKSVKPSPFKSTASFGAFENSWEDEQLLLSVSDDKNHISEAAQPIVASSALMLLDMSPSVSPMLPAEDDALLGVLDDDFFADRLSPLDFDDCALVQLPETFQDLDEDAFGDDACCEDLPIANALGLFDLTMMDVEENLDLDMKVTGCNMEMDSDIELDDAMNGAAGRQGAFSSHPVCVHLGTLVVANAGFTIQPSASTQDRVFGGDLPFVSLHESHNSDIEGSVAAEHESLPTLNSCTRTSQIRSEWTSPPEARPCIIGEHAQDSFDPTLLDDALDVESPDDLDLFTSSSELDIIMHADEERPPGRYLRPSTALSPVSSCQEPFLPPADSCGSLLYDAFPLMDVDDDIDDVPPDEFLMPAVSLVSLDTSPNDSCATQHDLAAADLDLDSDFDDALLDIDVVDFSRNDDNFALVSSIWI</sequence>
<accession>A0A0D7AQP2</accession>
<gene>
    <name evidence="1" type="ORF">FISHEDRAFT_68427</name>
</gene>
<protein>
    <submittedName>
        <fullName evidence="1">Uncharacterized protein</fullName>
    </submittedName>
</protein>
<dbReference type="AlphaFoldDB" id="A0A0D7AQP2"/>
<evidence type="ECO:0000313" key="2">
    <source>
        <dbReference type="Proteomes" id="UP000054144"/>
    </source>
</evidence>
<proteinExistence type="predicted"/>
<reference evidence="1 2" key="1">
    <citation type="journal article" date="2015" name="Fungal Genet. Biol.">
        <title>Evolution of novel wood decay mechanisms in Agaricales revealed by the genome sequences of Fistulina hepatica and Cylindrobasidium torrendii.</title>
        <authorList>
            <person name="Floudas D."/>
            <person name="Held B.W."/>
            <person name="Riley R."/>
            <person name="Nagy L.G."/>
            <person name="Koehler G."/>
            <person name="Ransdell A.S."/>
            <person name="Younus H."/>
            <person name="Chow J."/>
            <person name="Chiniquy J."/>
            <person name="Lipzen A."/>
            <person name="Tritt A."/>
            <person name="Sun H."/>
            <person name="Haridas S."/>
            <person name="LaButti K."/>
            <person name="Ohm R.A."/>
            <person name="Kues U."/>
            <person name="Blanchette R.A."/>
            <person name="Grigoriev I.V."/>
            <person name="Minto R.E."/>
            <person name="Hibbett D.S."/>
        </authorList>
    </citation>
    <scope>NUCLEOTIDE SEQUENCE [LARGE SCALE GENOMIC DNA]</scope>
    <source>
        <strain evidence="1 2">ATCC 64428</strain>
    </source>
</reference>